<evidence type="ECO:0000256" key="1">
    <source>
        <dbReference type="SAM" id="Phobius"/>
    </source>
</evidence>
<dbReference type="PROSITE" id="PS50076">
    <property type="entry name" value="DNAJ_2"/>
    <property type="match status" value="1"/>
</dbReference>
<dbReference type="AlphaFoldDB" id="A0A381NYE9"/>
<dbReference type="InterPro" id="IPR001623">
    <property type="entry name" value="DnaJ_domain"/>
</dbReference>
<dbReference type="SUPFAM" id="SSF46565">
    <property type="entry name" value="Chaperone J-domain"/>
    <property type="match status" value="1"/>
</dbReference>
<protein>
    <recommendedName>
        <fullName evidence="2">J domain-containing protein</fullName>
    </recommendedName>
</protein>
<feature type="transmembrane region" description="Helical" evidence="1">
    <location>
        <begin position="6"/>
        <end position="28"/>
    </location>
</feature>
<proteinExistence type="predicted"/>
<dbReference type="InterPro" id="IPR029024">
    <property type="entry name" value="TerB-like"/>
</dbReference>
<accession>A0A381NYE9</accession>
<sequence>MSFWNSAIGAMIGFTLGGPIGALLGGVIGSRFGSRGKRSSFSTNQQHQVAFFTALFACLAKLAKADGIVSKEEIQAVDRFIKERFKFDSDQRKFAIEIFNHAKEDNNTYEDYAQQLSALLRNNKNALLVFYELLFELAMADGVLHEKEEELLRNTVHIFDIDPNIFENLKSQSLDSNLSPYSVLGVSEDMEFEEIKRIYRQKRKEFHPDTLISKGLPDELIERAKEKFIEIQEAYEAIEKKRNQ</sequence>
<dbReference type="PANTHER" id="PTHR44743:SF10">
    <property type="entry name" value="J DOMAIN-CONTAINING PROTEIN"/>
    <property type="match status" value="1"/>
</dbReference>
<keyword evidence="1" id="KW-1133">Transmembrane helix</keyword>
<dbReference type="PRINTS" id="PR00625">
    <property type="entry name" value="JDOMAIN"/>
</dbReference>
<dbReference type="CDD" id="cd06257">
    <property type="entry name" value="DnaJ"/>
    <property type="match status" value="1"/>
</dbReference>
<name>A0A381NYE9_9ZZZZ</name>
<evidence type="ECO:0000259" key="2">
    <source>
        <dbReference type="PROSITE" id="PS50076"/>
    </source>
</evidence>
<dbReference type="EMBL" id="UINC01000676">
    <property type="protein sequence ID" value="SUZ59397.1"/>
    <property type="molecule type" value="Genomic_DNA"/>
</dbReference>
<reference evidence="3" key="1">
    <citation type="submission" date="2018-05" db="EMBL/GenBank/DDBJ databases">
        <authorList>
            <person name="Lanie J.A."/>
            <person name="Ng W.-L."/>
            <person name="Kazmierczak K.M."/>
            <person name="Andrzejewski T.M."/>
            <person name="Davidsen T.M."/>
            <person name="Wayne K.J."/>
            <person name="Tettelin H."/>
            <person name="Glass J.I."/>
            <person name="Rusch D."/>
            <person name="Podicherti R."/>
            <person name="Tsui H.-C.T."/>
            <person name="Winkler M.E."/>
        </authorList>
    </citation>
    <scope>NUCLEOTIDE SEQUENCE</scope>
</reference>
<dbReference type="Pfam" id="PF05099">
    <property type="entry name" value="TerB"/>
    <property type="match status" value="1"/>
</dbReference>
<gene>
    <name evidence="3" type="ORF">METZ01_LOCUS12251</name>
</gene>
<dbReference type="InterPro" id="IPR007791">
    <property type="entry name" value="DjlA_N"/>
</dbReference>
<dbReference type="PANTHER" id="PTHR44743">
    <property type="entry name" value="PUTATIVE, EXPRESSED-RELATED"/>
    <property type="match status" value="1"/>
</dbReference>
<dbReference type="Gene3D" id="1.10.3680.10">
    <property type="entry name" value="TerB-like"/>
    <property type="match status" value="1"/>
</dbReference>
<dbReference type="SUPFAM" id="SSF158682">
    <property type="entry name" value="TerB-like"/>
    <property type="match status" value="1"/>
</dbReference>
<dbReference type="Gene3D" id="1.10.287.110">
    <property type="entry name" value="DnaJ domain"/>
    <property type="match status" value="1"/>
</dbReference>
<organism evidence="3">
    <name type="scientific">marine metagenome</name>
    <dbReference type="NCBI Taxonomy" id="408172"/>
    <lineage>
        <taxon>unclassified sequences</taxon>
        <taxon>metagenomes</taxon>
        <taxon>ecological metagenomes</taxon>
    </lineage>
</organism>
<evidence type="ECO:0000313" key="3">
    <source>
        <dbReference type="EMBL" id="SUZ59397.1"/>
    </source>
</evidence>
<keyword evidence="1" id="KW-0812">Transmembrane</keyword>
<dbReference type="SMART" id="SM00271">
    <property type="entry name" value="DnaJ"/>
    <property type="match status" value="1"/>
</dbReference>
<dbReference type="Pfam" id="PF00226">
    <property type="entry name" value="DnaJ"/>
    <property type="match status" value="1"/>
</dbReference>
<keyword evidence="1" id="KW-0472">Membrane</keyword>
<dbReference type="CDD" id="cd07316">
    <property type="entry name" value="terB_like_DjlA"/>
    <property type="match status" value="1"/>
</dbReference>
<feature type="domain" description="J" evidence="2">
    <location>
        <begin position="179"/>
        <end position="244"/>
    </location>
</feature>
<dbReference type="InterPro" id="IPR036869">
    <property type="entry name" value="J_dom_sf"/>
</dbReference>